<dbReference type="EC" id="3.2.2.23" evidence="15"/>
<evidence type="ECO:0000256" key="3">
    <source>
        <dbReference type="ARBA" id="ARBA00011245"/>
    </source>
</evidence>
<feature type="active site" description="Proton donor; for delta-elimination activity" evidence="15">
    <location>
        <position position="260"/>
    </location>
</feature>
<comment type="catalytic activity">
    <reaction evidence="14 15">
        <text>2'-deoxyribonucleotide-(2'-deoxyribose 5'-phosphate)-2'-deoxyribonucleotide-DNA = a 3'-end 2'-deoxyribonucleotide-(2,3-dehydro-2,3-deoxyribose 5'-phosphate)-DNA + a 5'-end 5'-phospho-2'-deoxyribonucleoside-DNA + H(+)</text>
        <dbReference type="Rhea" id="RHEA:66592"/>
        <dbReference type="Rhea" id="RHEA-COMP:13180"/>
        <dbReference type="Rhea" id="RHEA-COMP:16897"/>
        <dbReference type="Rhea" id="RHEA-COMP:17067"/>
        <dbReference type="ChEBI" id="CHEBI:15378"/>
        <dbReference type="ChEBI" id="CHEBI:136412"/>
        <dbReference type="ChEBI" id="CHEBI:157695"/>
        <dbReference type="ChEBI" id="CHEBI:167181"/>
        <dbReference type="EC" id="4.2.99.18"/>
    </reaction>
</comment>
<dbReference type="InterPro" id="IPR015886">
    <property type="entry name" value="H2TH_FPG"/>
</dbReference>
<evidence type="ECO:0000256" key="14">
    <source>
        <dbReference type="ARBA" id="ARBA00044632"/>
    </source>
</evidence>
<dbReference type="AlphaFoldDB" id="A0A0W0W1E1"/>
<dbReference type="Pfam" id="PF06831">
    <property type="entry name" value="H2TH"/>
    <property type="match status" value="1"/>
</dbReference>
<evidence type="ECO:0000256" key="7">
    <source>
        <dbReference type="ARBA" id="ARBA00022801"/>
    </source>
</evidence>
<feature type="domain" description="Formamidopyrimidine-DNA glycosylase catalytic" evidence="17">
    <location>
        <begin position="2"/>
        <end position="112"/>
    </location>
</feature>
<dbReference type="Gene3D" id="3.20.190.10">
    <property type="entry name" value="MutM-like, N-terminal"/>
    <property type="match status" value="1"/>
</dbReference>
<comment type="cofactor">
    <cofactor evidence="15">
        <name>Zn(2+)</name>
        <dbReference type="ChEBI" id="CHEBI:29105"/>
    </cofactor>
    <text evidence="15">Binds 1 zinc ion per subunit.</text>
</comment>
<comment type="subunit">
    <text evidence="3 15">Monomer.</text>
</comment>
<evidence type="ECO:0000256" key="1">
    <source>
        <dbReference type="ARBA" id="ARBA00001668"/>
    </source>
</evidence>
<dbReference type="GO" id="GO:0008270">
    <property type="term" value="F:zinc ion binding"/>
    <property type="evidence" value="ECO:0007669"/>
    <property type="project" value="UniProtKB-UniRule"/>
</dbReference>
<keyword evidence="5 15" id="KW-0227">DNA damage</keyword>
<keyword evidence="6 15" id="KW-0863">Zinc-finger</keyword>
<evidence type="ECO:0000256" key="4">
    <source>
        <dbReference type="ARBA" id="ARBA00022723"/>
    </source>
</evidence>
<dbReference type="PANTHER" id="PTHR22993:SF9">
    <property type="entry name" value="FORMAMIDOPYRIMIDINE-DNA GLYCOSYLASE"/>
    <property type="match status" value="1"/>
</dbReference>
<feature type="domain" description="FPG-type" evidence="16">
    <location>
        <begin position="236"/>
        <end position="270"/>
    </location>
</feature>
<gene>
    <name evidence="15 18" type="primary">mutM</name>
    <name evidence="15" type="synonym">fpg</name>
    <name evidence="18" type="ORF">Lisr_1214</name>
</gene>
<evidence type="ECO:0000256" key="8">
    <source>
        <dbReference type="ARBA" id="ARBA00022833"/>
    </source>
</evidence>
<evidence type="ECO:0000256" key="2">
    <source>
        <dbReference type="ARBA" id="ARBA00009409"/>
    </source>
</evidence>
<dbReference type="PROSITE" id="PS51068">
    <property type="entry name" value="FPG_CAT"/>
    <property type="match status" value="1"/>
</dbReference>
<dbReference type="InterPro" id="IPR012319">
    <property type="entry name" value="FPG_cat"/>
</dbReference>
<comment type="function">
    <text evidence="15">Involved in base excision repair of DNA damaged by oxidation or by mutagenic agents. Acts as DNA glycosylase that recognizes and removes damaged bases. Has a preference for oxidized purines, such as 7,8-dihydro-8-oxoguanine (8-oxoG). Has AP (apurinic/apyrimidinic) lyase activity and introduces nicks in the DNA strand. Cleaves the DNA backbone by beta-delta elimination to generate a single-strand break at the site of the removed base with both 3'- and 5'-phosphates.</text>
</comment>
<dbReference type="OrthoDB" id="9800855at2"/>
<dbReference type="PROSITE" id="PS01242">
    <property type="entry name" value="ZF_FPG_1"/>
    <property type="match status" value="1"/>
</dbReference>
<dbReference type="InterPro" id="IPR015887">
    <property type="entry name" value="DNA_glyclase_Znf_dom_DNA_BS"/>
</dbReference>
<dbReference type="EC" id="4.2.99.18" evidence="15"/>
<dbReference type="STRING" id="454.Lisr_1214"/>
<keyword evidence="11 15" id="KW-0456">Lyase</keyword>
<dbReference type="SUPFAM" id="SSF46946">
    <property type="entry name" value="S13-like H2TH domain"/>
    <property type="match status" value="1"/>
</dbReference>
<keyword evidence="19" id="KW-1185">Reference proteome</keyword>
<evidence type="ECO:0000256" key="10">
    <source>
        <dbReference type="ARBA" id="ARBA00023204"/>
    </source>
</evidence>
<dbReference type="EMBL" id="LNYH01000058">
    <property type="protein sequence ID" value="KTD26073.1"/>
    <property type="molecule type" value="Genomic_DNA"/>
</dbReference>
<protein>
    <recommendedName>
        <fullName evidence="15">Formamidopyrimidine-DNA glycosylase</fullName>
        <shortName evidence="15">Fapy-DNA glycosylase</shortName>
        <ecNumber evidence="15">3.2.2.23</ecNumber>
    </recommendedName>
    <alternativeName>
        <fullName evidence="15">DNA-(apurinic or apyrimidinic site) lyase MutM</fullName>
        <shortName evidence="15">AP lyase MutM</shortName>
        <ecNumber evidence="15">4.2.99.18</ecNumber>
    </alternativeName>
</protein>
<dbReference type="InterPro" id="IPR010979">
    <property type="entry name" value="Ribosomal_uS13-like_H2TH"/>
</dbReference>
<comment type="similarity">
    <text evidence="2 15">Belongs to the FPG family.</text>
</comment>
<keyword evidence="10 15" id="KW-0234">DNA repair</keyword>
<dbReference type="PATRIC" id="fig|454.4.peg.1309"/>
<feature type="binding site" evidence="15">
    <location>
        <position position="109"/>
    </location>
    <ligand>
        <name>DNA</name>
        <dbReference type="ChEBI" id="CHEBI:16991"/>
    </ligand>
</feature>
<feature type="binding site" evidence="15">
    <location>
        <position position="90"/>
    </location>
    <ligand>
        <name>DNA</name>
        <dbReference type="ChEBI" id="CHEBI:16991"/>
    </ligand>
</feature>
<dbReference type="Gene3D" id="1.10.8.50">
    <property type="match status" value="1"/>
</dbReference>
<evidence type="ECO:0000259" key="17">
    <source>
        <dbReference type="PROSITE" id="PS51068"/>
    </source>
</evidence>
<dbReference type="SUPFAM" id="SSF81624">
    <property type="entry name" value="N-terminal domain of MutM-like DNA repair proteins"/>
    <property type="match status" value="1"/>
</dbReference>
<evidence type="ECO:0000313" key="19">
    <source>
        <dbReference type="Proteomes" id="UP000054761"/>
    </source>
</evidence>
<evidence type="ECO:0000256" key="5">
    <source>
        <dbReference type="ARBA" id="ARBA00022763"/>
    </source>
</evidence>
<keyword evidence="8 15" id="KW-0862">Zinc</keyword>
<name>A0A0W0W1E1_9GAMM</name>
<dbReference type="NCBIfam" id="NF002211">
    <property type="entry name" value="PRK01103.1"/>
    <property type="match status" value="1"/>
</dbReference>
<dbReference type="FunFam" id="1.10.8.50:FF:000003">
    <property type="entry name" value="Formamidopyrimidine-DNA glycosylase"/>
    <property type="match status" value="1"/>
</dbReference>
<feature type="active site" description="Schiff-base intermediate with DNA" evidence="15">
    <location>
        <position position="2"/>
    </location>
</feature>
<dbReference type="InterPro" id="IPR000214">
    <property type="entry name" value="Znf_DNA_glyclase/AP_lyase"/>
</dbReference>
<keyword evidence="13 15" id="KW-0326">Glycosidase</keyword>
<evidence type="ECO:0000256" key="11">
    <source>
        <dbReference type="ARBA" id="ARBA00023239"/>
    </source>
</evidence>
<dbReference type="NCBIfam" id="TIGR00577">
    <property type="entry name" value="fpg"/>
    <property type="match status" value="1"/>
</dbReference>
<dbReference type="CDD" id="cd08966">
    <property type="entry name" value="EcFpg-like_N"/>
    <property type="match status" value="1"/>
</dbReference>
<dbReference type="Pfam" id="PF06827">
    <property type="entry name" value="zf-FPG_IleRS"/>
    <property type="match status" value="1"/>
</dbReference>
<dbReference type="PROSITE" id="PS51066">
    <property type="entry name" value="ZF_FPG_2"/>
    <property type="match status" value="1"/>
</dbReference>
<dbReference type="HAMAP" id="MF_00103">
    <property type="entry name" value="Fapy_DNA_glycosyl"/>
    <property type="match status" value="1"/>
</dbReference>
<evidence type="ECO:0000256" key="15">
    <source>
        <dbReference type="HAMAP-Rule" id="MF_00103"/>
    </source>
</evidence>
<proteinExistence type="inferred from homology"/>
<evidence type="ECO:0000256" key="12">
    <source>
        <dbReference type="ARBA" id="ARBA00023268"/>
    </source>
</evidence>
<dbReference type="SUPFAM" id="SSF57716">
    <property type="entry name" value="Glucocorticoid receptor-like (DNA-binding domain)"/>
    <property type="match status" value="1"/>
</dbReference>
<evidence type="ECO:0000313" key="18">
    <source>
        <dbReference type="EMBL" id="KTD26073.1"/>
    </source>
</evidence>
<dbReference type="FunFam" id="3.20.190.10:FF:000001">
    <property type="entry name" value="Formamidopyrimidine-DNA glycosylase"/>
    <property type="match status" value="1"/>
</dbReference>
<keyword evidence="7 15" id="KW-0378">Hydrolase</keyword>
<comment type="caution">
    <text evidence="18">The sequence shown here is derived from an EMBL/GenBank/DDBJ whole genome shotgun (WGS) entry which is preliminary data.</text>
</comment>
<comment type="catalytic activity">
    <reaction evidence="1 15">
        <text>Hydrolysis of DNA containing ring-opened 7-methylguanine residues, releasing 2,6-diamino-4-hydroxy-5-(N-methyl)formamidopyrimidine.</text>
        <dbReference type="EC" id="3.2.2.23"/>
    </reaction>
</comment>
<keyword evidence="4 15" id="KW-0479">Metal-binding</keyword>
<dbReference type="Proteomes" id="UP000054761">
    <property type="component" value="Unassembled WGS sequence"/>
</dbReference>
<reference evidence="18 19" key="1">
    <citation type="submission" date="2015-11" db="EMBL/GenBank/DDBJ databases">
        <title>Genomic analysis of 38 Legionella species identifies large and diverse effector repertoires.</title>
        <authorList>
            <person name="Burstein D."/>
            <person name="Amaro F."/>
            <person name="Zusman T."/>
            <person name="Lifshitz Z."/>
            <person name="Cohen O."/>
            <person name="Gilbert J.A."/>
            <person name="Pupko T."/>
            <person name="Shuman H.A."/>
            <person name="Segal G."/>
        </authorList>
    </citation>
    <scope>NUCLEOTIDE SEQUENCE [LARGE SCALE GENOMIC DNA]</scope>
    <source>
        <strain evidence="18 19">Bercovier 4</strain>
    </source>
</reference>
<dbReference type="InterPro" id="IPR010663">
    <property type="entry name" value="Znf_FPG/IleRS"/>
</dbReference>
<feature type="active site" description="Proton donor" evidence="15">
    <location>
        <position position="3"/>
    </location>
</feature>
<evidence type="ECO:0000256" key="9">
    <source>
        <dbReference type="ARBA" id="ARBA00023125"/>
    </source>
</evidence>
<organism evidence="18 19">
    <name type="scientific">Legionella israelensis</name>
    <dbReference type="NCBI Taxonomy" id="454"/>
    <lineage>
        <taxon>Bacteria</taxon>
        <taxon>Pseudomonadati</taxon>
        <taxon>Pseudomonadota</taxon>
        <taxon>Gammaproteobacteria</taxon>
        <taxon>Legionellales</taxon>
        <taxon>Legionellaceae</taxon>
        <taxon>Legionella</taxon>
    </lineage>
</organism>
<feature type="binding site" evidence="15">
    <location>
        <position position="151"/>
    </location>
    <ligand>
        <name>DNA</name>
        <dbReference type="ChEBI" id="CHEBI:16991"/>
    </ligand>
</feature>
<dbReference type="Pfam" id="PF01149">
    <property type="entry name" value="Fapy_DNA_glyco"/>
    <property type="match status" value="1"/>
</dbReference>
<evidence type="ECO:0000256" key="6">
    <source>
        <dbReference type="ARBA" id="ARBA00022771"/>
    </source>
</evidence>
<dbReference type="GO" id="GO:0003684">
    <property type="term" value="F:damaged DNA binding"/>
    <property type="evidence" value="ECO:0007669"/>
    <property type="project" value="InterPro"/>
</dbReference>
<sequence length="271" mass="30445">MPELPEVETTKQGIRPFLVNQTIKAIIVRQPKLRYPVSADIEQCINQSLLEVSRRGKYLLLHLSKGTLLIHLGMSGHLRILTSKLAAGKHDHIDLILNNDHVLRYCDPRRFGFWLFIPENPCEHPFLKNLGPEPLSKTFNGKYLYNVSRHKKTAIKSLLMSNEMVVGIGNIYATESLYLAGIHPQIAAEKLTMQDSHHLVACIKKVLRQAVNAGGTTLKDFYGISGKPGYFAQSLLVYGRKNQPCIKCNNLIASIKINGRNSAYCPFCQIP</sequence>
<dbReference type="InterPro" id="IPR035937">
    <property type="entry name" value="FPG_N"/>
</dbReference>
<evidence type="ECO:0000259" key="16">
    <source>
        <dbReference type="PROSITE" id="PS51066"/>
    </source>
</evidence>
<evidence type="ECO:0000256" key="13">
    <source>
        <dbReference type="ARBA" id="ARBA00023295"/>
    </source>
</evidence>
<dbReference type="GO" id="GO:0140078">
    <property type="term" value="F:class I DNA-(apurinic or apyrimidinic site) endonuclease activity"/>
    <property type="evidence" value="ECO:0007669"/>
    <property type="project" value="UniProtKB-EC"/>
</dbReference>
<dbReference type="GO" id="GO:0034039">
    <property type="term" value="F:8-oxo-7,8-dihydroguanine DNA N-glycosylase activity"/>
    <property type="evidence" value="ECO:0007669"/>
    <property type="project" value="TreeGrafter"/>
</dbReference>
<dbReference type="InterPro" id="IPR020629">
    <property type="entry name" value="FPG_Glyclase"/>
</dbReference>
<dbReference type="RefSeq" id="WP_058501569.1">
    <property type="nucleotide sequence ID" value="NZ_CAAAJA010000020.1"/>
</dbReference>
<dbReference type="SMART" id="SM01232">
    <property type="entry name" value="H2TH"/>
    <property type="match status" value="1"/>
</dbReference>
<keyword evidence="9 15" id="KW-0238">DNA-binding</keyword>
<dbReference type="PANTHER" id="PTHR22993">
    <property type="entry name" value="FORMAMIDOPYRIMIDINE-DNA GLYCOSYLASE"/>
    <property type="match status" value="1"/>
</dbReference>
<dbReference type="GO" id="GO:0006284">
    <property type="term" value="P:base-excision repair"/>
    <property type="evidence" value="ECO:0007669"/>
    <property type="project" value="InterPro"/>
</dbReference>
<dbReference type="SMART" id="SM00898">
    <property type="entry name" value="Fapy_DNA_glyco"/>
    <property type="match status" value="1"/>
</dbReference>
<keyword evidence="12 15" id="KW-0511">Multifunctional enzyme</keyword>
<feature type="active site" description="Proton donor; for beta-elimination activity" evidence="15">
    <location>
        <position position="57"/>
    </location>
</feature>
<accession>A0A0W0W1E1</accession>